<comment type="caution">
    <text evidence="4">The sequence shown here is derived from an EMBL/GenBank/DDBJ whole genome shotgun (WGS) entry which is preliminary data.</text>
</comment>
<dbReference type="EMBL" id="JASXSX010000001">
    <property type="protein sequence ID" value="MDT3766488.1"/>
    <property type="molecule type" value="Genomic_DNA"/>
</dbReference>
<gene>
    <name evidence="4" type="ORF">QS713_00145</name>
</gene>
<protein>
    <submittedName>
        <fullName evidence="4">EamA family transporter</fullName>
    </submittedName>
</protein>
<evidence type="ECO:0000313" key="5">
    <source>
        <dbReference type="Proteomes" id="UP001247542"/>
    </source>
</evidence>
<feature type="transmembrane region" description="Helical" evidence="2">
    <location>
        <begin position="122"/>
        <end position="141"/>
    </location>
</feature>
<feature type="transmembrane region" description="Helical" evidence="2">
    <location>
        <begin position="40"/>
        <end position="58"/>
    </location>
</feature>
<feature type="transmembrane region" description="Helical" evidence="2">
    <location>
        <begin position="70"/>
        <end position="88"/>
    </location>
</feature>
<keyword evidence="5" id="KW-1185">Reference proteome</keyword>
<keyword evidence="2" id="KW-0472">Membrane</keyword>
<dbReference type="Pfam" id="PF00892">
    <property type="entry name" value="EamA"/>
    <property type="match status" value="1"/>
</dbReference>
<feature type="transmembrane region" description="Helical" evidence="2">
    <location>
        <begin position="263"/>
        <end position="280"/>
    </location>
</feature>
<feature type="transmembrane region" description="Helical" evidence="2">
    <location>
        <begin position="238"/>
        <end position="257"/>
    </location>
</feature>
<evidence type="ECO:0000259" key="3">
    <source>
        <dbReference type="Pfam" id="PF00892"/>
    </source>
</evidence>
<dbReference type="InterPro" id="IPR000620">
    <property type="entry name" value="EamA_dom"/>
</dbReference>
<name>A0ABU3I8H7_9ACTO</name>
<feature type="transmembrane region" description="Helical" evidence="2">
    <location>
        <begin position="147"/>
        <end position="167"/>
    </location>
</feature>
<evidence type="ECO:0000256" key="1">
    <source>
        <dbReference type="ARBA" id="ARBA00007362"/>
    </source>
</evidence>
<keyword evidence="2" id="KW-0812">Transmembrane</keyword>
<feature type="transmembrane region" description="Helical" evidence="2">
    <location>
        <begin position="179"/>
        <end position="199"/>
    </location>
</feature>
<reference evidence="4 5" key="1">
    <citation type="submission" date="2023-06" db="EMBL/GenBank/DDBJ databases">
        <title>Draft genome sequence of Gleimia hominis type strain CCUG 57540T.</title>
        <authorList>
            <person name="Salva-Serra F."/>
            <person name="Cardew S."/>
            <person name="Jensie Markopoulos S."/>
            <person name="Ohlen M."/>
            <person name="Inganas E."/>
            <person name="Svensson-Stadler L."/>
            <person name="Moore E.R.B."/>
        </authorList>
    </citation>
    <scope>NUCLEOTIDE SEQUENCE [LARGE SCALE GENOMIC DNA]</scope>
    <source>
        <strain evidence="4 5">CCUG 57540</strain>
    </source>
</reference>
<proteinExistence type="inferred from homology"/>
<dbReference type="Proteomes" id="UP001247542">
    <property type="component" value="Unassembled WGS sequence"/>
</dbReference>
<feature type="transmembrane region" description="Helical" evidence="2">
    <location>
        <begin position="94"/>
        <end position="115"/>
    </location>
</feature>
<keyword evidence="2" id="KW-1133">Transmembrane helix</keyword>
<comment type="similarity">
    <text evidence="1">Belongs to the EamA transporter family.</text>
</comment>
<sequence length="303" mass="31471">MKSRIQLTANTAPLLLIGSGLTQYVGAALAIVLFTQVTPAAVAWWRVAVAATVFILWRRPWRMRLSRVDWGRSALFGVVMTLMNVLFYEAISRIALGVAVSLEFLGPVAVAVMGSKHWTSRVAAVAALAGVVSISGFGVNVQDPKTALGIIFALGAGACWAGYIVLGQRIASQRSGIDSLAIGTLAGAVVFLPFCVTQIPKVVASPVLIGAVLGVGLLSTVVPYSLEALAMSKVHASVFALLTALLPATSLLVGAVALQQFPAWPSVAGLILISLAVAVASRDTTQGAQNAREVIENAEGISD</sequence>
<organism evidence="4 5">
    <name type="scientific">Gleimia hominis</name>
    <dbReference type="NCBI Taxonomy" id="595468"/>
    <lineage>
        <taxon>Bacteria</taxon>
        <taxon>Bacillati</taxon>
        <taxon>Actinomycetota</taxon>
        <taxon>Actinomycetes</taxon>
        <taxon>Actinomycetales</taxon>
        <taxon>Actinomycetaceae</taxon>
        <taxon>Gleimia</taxon>
    </lineage>
</organism>
<dbReference type="RefSeq" id="WP_313271438.1">
    <property type="nucleotide sequence ID" value="NZ_JASXSX010000001.1"/>
</dbReference>
<feature type="transmembrane region" description="Helical" evidence="2">
    <location>
        <begin position="12"/>
        <end position="34"/>
    </location>
</feature>
<dbReference type="InterPro" id="IPR037185">
    <property type="entry name" value="EmrE-like"/>
</dbReference>
<evidence type="ECO:0000256" key="2">
    <source>
        <dbReference type="SAM" id="Phobius"/>
    </source>
</evidence>
<feature type="domain" description="EamA" evidence="3">
    <location>
        <begin position="148"/>
        <end position="281"/>
    </location>
</feature>
<feature type="transmembrane region" description="Helical" evidence="2">
    <location>
        <begin position="205"/>
        <end position="226"/>
    </location>
</feature>
<dbReference type="SUPFAM" id="SSF103481">
    <property type="entry name" value="Multidrug resistance efflux transporter EmrE"/>
    <property type="match status" value="2"/>
</dbReference>
<evidence type="ECO:0000313" key="4">
    <source>
        <dbReference type="EMBL" id="MDT3766488.1"/>
    </source>
</evidence>
<accession>A0ABU3I8H7</accession>